<protein>
    <recommendedName>
        <fullName evidence="1">F-box domain-containing protein</fullName>
    </recommendedName>
</protein>
<dbReference type="SUPFAM" id="SSF81383">
    <property type="entry name" value="F-box domain"/>
    <property type="match status" value="1"/>
</dbReference>
<dbReference type="Gramene" id="RZC48398">
    <property type="protein sequence ID" value="RZC48398"/>
    <property type="gene ID" value="C5167_041349"/>
</dbReference>
<dbReference type="InterPro" id="IPR050796">
    <property type="entry name" value="SCF_F-box_component"/>
</dbReference>
<evidence type="ECO:0000313" key="3">
    <source>
        <dbReference type="Proteomes" id="UP000316621"/>
    </source>
</evidence>
<keyword evidence="3" id="KW-1185">Reference proteome</keyword>
<dbReference type="PANTHER" id="PTHR31672">
    <property type="entry name" value="BNACNNG10540D PROTEIN"/>
    <property type="match status" value="1"/>
</dbReference>
<dbReference type="PROSITE" id="PS50181">
    <property type="entry name" value="FBOX"/>
    <property type="match status" value="1"/>
</dbReference>
<dbReference type="InterPro" id="IPR036047">
    <property type="entry name" value="F-box-like_dom_sf"/>
</dbReference>
<dbReference type="Pfam" id="PF07734">
    <property type="entry name" value="FBA_1"/>
    <property type="match status" value="1"/>
</dbReference>
<proteinExistence type="predicted"/>
<dbReference type="Proteomes" id="UP000316621">
    <property type="component" value="Chromosome 1"/>
</dbReference>
<evidence type="ECO:0000259" key="1">
    <source>
        <dbReference type="PROSITE" id="PS50181"/>
    </source>
</evidence>
<organism evidence="2 3">
    <name type="scientific">Papaver somniferum</name>
    <name type="common">Opium poppy</name>
    <dbReference type="NCBI Taxonomy" id="3469"/>
    <lineage>
        <taxon>Eukaryota</taxon>
        <taxon>Viridiplantae</taxon>
        <taxon>Streptophyta</taxon>
        <taxon>Embryophyta</taxon>
        <taxon>Tracheophyta</taxon>
        <taxon>Spermatophyta</taxon>
        <taxon>Magnoliopsida</taxon>
        <taxon>Ranunculales</taxon>
        <taxon>Papaveraceae</taxon>
        <taxon>Papaveroideae</taxon>
        <taxon>Papaver</taxon>
    </lineage>
</organism>
<feature type="domain" description="F-box" evidence="1">
    <location>
        <begin position="51"/>
        <end position="97"/>
    </location>
</feature>
<evidence type="ECO:0000313" key="2">
    <source>
        <dbReference type="EMBL" id="RZC48398.1"/>
    </source>
</evidence>
<dbReference type="InterPro" id="IPR006527">
    <property type="entry name" value="F-box-assoc_dom_typ1"/>
</dbReference>
<gene>
    <name evidence="2" type="ORF">C5167_041349</name>
</gene>
<dbReference type="NCBIfam" id="TIGR01640">
    <property type="entry name" value="F_box_assoc_1"/>
    <property type="match status" value="1"/>
</dbReference>
<dbReference type="InterPro" id="IPR017451">
    <property type="entry name" value="F-box-assoc_interact_dom"/>
</dbReference>
<sequence>MLKSACHQTPMKQNAKKREITEPVIIVEDDDGEEDEKKVDVKKLESKKLTAATIGRLPALLLYQILIKLPAKSVLRFRCVSIGWNTLLKHPKFISNFFIMNKGKLKVLMKPFGQEFFASIDYFRESSLSPTLSYRAFEAHSPFAKSEVHTFSSVYGIIFVEGYLGKDNLCLWNPATREFKMVSKPKVTEPDLSVVAYAFGYFGDYKIVRARKCYKEYGNVVGTSGRFVSDWDNWAEFVTTGRLGSSNSEVCVGCDVLVYSLRAHSWKKPRQASIPYDIHVYDNIDKDVYFDGNGNIIWKATRCDVNGSTAVYGVLLAFHTGDDTFREVPVTPEIEVLIRERVIYRNLLAILDEHLCILNKCSDGTIEIWSMRQYSVRESWTRWKSIGRKCIRRSLQQDSDKEYFLKPIWDFKNGEVLFIENYGVLVLYDIVKNKRVRVLKIRGVPEFWLRAVPYVESLVPLNTGKCVQGRDQLVKGMKTVKEPQNGEETSFISYALSLVLGNGKRVKVEHTGCIEKRSFIEIIQ</sequence>
<dbReference type="STRING" id="3469.A0A4Y7ILR6"/>
<dbReference type="Pfam" id="PF00646">
    <property type="entry name" value="F-box"/>
    <property type="match status" value="1"/>
</dbReference>
<dbReference type="PANTHER" id="PTHR31672:SF13">
    <property type="entry name" value="F-BOX PROTEIN CPR30-LIKE"/>
    <property type="match status" value="1"/>
</dbReference>
<dbReference type="EMBL" id="CM010715">
    <property type="protein sequence ID" value="RZC48398.1"/>
    <property type="molecule type" value="Genomic_DNA"/>
</dbReference>
<dbReference type="AlphaFoldDB" id="A0A4Y7ILR6"/>
<accession>A0A4Y7ILR6</accession>
<dbReference type="Gene3D" id="1.20.1280.50">
    <property type="match status" value="1"/>
</dbReference>
<name>A0A4Y7ILR6_PAPSO</name>
<reference evidence="2 3" key="1">
    <citation type="journal article" date="2018" name="Science">
        <title>The opium poppy genome and morphinan production.</title>
        <authorList>
            <person name="Guo L."/>
            <person name="Winzer T."/>
            <person name="Yang X."/>
            <person name="Li Y."/>
            <person name="Ning Z."/>
            <person name="He Z."/>
            <person name="Teodor R."/>
            <person name="Lu Y."/>
            <person name="Bowser T.A."/>
            <person name="Graham I.A."/>
            <person name="Ye K."/>
        </authorList>
    </citation>
    <scope>NUCLEOTIDE SEQUENCE [LARGE SCALE GENOMIC DNA]</scope>
    <source>
        <strain evidence="3">cv. HN1</strain>
        <tissue evidence="2">Leaves</tissue>
    </source>
</reference>
<dbReference type="InterPro" id="IPR001810">
    <property type="entry name" value="F-box_dom"/>
</dbReference>